<comment type="catalytic activity">
    <reaction evidence="1 18 19">
        <text>(6R)-NADHX = (6S)-NADHX</text>
        <dbReference type="Rhea" id="RHEA:32215"/>
        <dbReference type="ChEBI" id="CHEBI:64074"/>
        <dbReference type="ChEBI" id="CHEBI:64075"/>
        <dbReference type="EC" id="5.1.99.6"/>
    </reaction>
</comment>
<feature type="binding site" evidence="18">
    <location>
        <begin position="133"/>
        <end position="139"/>
    </location>
    <ligand>
        <name>(6S)-NADPHX</name>
        <dbReference type="ChEBI" id="CHEBI:64076"/>
    </ligand>
</feature>
<dbReference type="CDD" id="cd01171">
    <property type="entry name" value="YXKO-related"/>
    <property type="match status" value="1"/>
</dbReference>
<comment type="subunit">
    <text evidence="17">Homotetramer.</text>
</comment>
<dbReference type="PANTHER" id="PTHR12592:SF0">
    <property type="entry name" value="ATP-DEPENDENT (S)-NAD(P)H-HYDRATE DEHYDRATASE"/>
    <property type="match status" value="1"/>
</dbReference>
<dbReference type="Proteomes" id="UP000065641">
    <property type="component" value="Chromosome"/>
</dbReference>
<feature type="binding site" evidence="18">
    <location>
        <position position="129"/>
    </location>
    <ligand>
        <name>K(+)</name>
        <dbReference type="ChEBI" id="CHEBI:29103"/>
    </ligand>
</feature>
<dbReference type="SUPFAM" id="SSF64153">
    <property type="entry name" value="YjeF N-terminal domain-like"/>
    <property type="match status" value="1"/>
</dbReference>
<evidence type="ECO:0000256" key="6">
    <source>
        <dbReference type="ARBA" id="ARBA00022741"/>
    </source>
</evidence>
<comment type="function">
    <text evidence="18">Catalyzes the epimerization of the S- and R-forms of NAD(P)HX, a damaged form of NAD(P)H that is a result of enzymatic or heat-dependent hydration. This is a prerequisite for the S-specific NAD(P)H-hydrate dehydratase to allow the repair of both epimers of NAD(P)HX.</text>
</comment>
<dbReference type="GO" id="GO:0052856">
    <property type="term" value="F:NAD(P)HX epimerase activity"/>
    <property type="evidence" value="ECO:0007669"/>
    <property type="project" value="UniProtKB-UniRule"/>
</dbReference>
<keyword evidence="13" id="KW-0511">Multifunctional enzyme</keyword>
<evidence type="ECO:0000256" key="14">
    <source>
        <dbReference type="ARBA" id="ARBA00025153"/>
    </source>
</evidence>
<feature type="binding site" evidence="18">
    <location>
        <position position="162"/>
    </location>
    <ligand>
        <name>(6S)-NADPHX</name>
        <dbReference type="ChEBI" id="CHEBI:64076"/>
    </ligand>
</feature>
<dbReference type="HAMAP" id="MF_01966">
    <property type="entry name" value="NADHX_epimerase"/>
    <property type="match status" value="1"/>
</dbReference>
<evidence type="ECO:0000256" key="3">
    <source>
        <dbReference type="ARBA" id="ARBA00006001"/>
    </source>
</evidence>
<evidence type="ECO:0000256" key="12">
    <source>
        <dbReference type="ARBA" id="ARBA00023239"/>
    </source>
</evidence>
<dbReference type="GO" id="GO:0046496">
    <property type="term" value="P:nicotinamide nucleotide metabolic process"/>
    <property type="evidence" value="ECO:0007669"/>
    <property type="project" value="UniProtKB-UniRule"/>
</dbReference>
<feature type="binding site" evidence="17">
    <location>
        <position position="333"/>
    </location>
    <ligand>
        <name>(6S)-NADPHX</name>
        <dbReference type="ChEBI" id="CHEBI:64076"/>
    </ligand>
</feature>
<keyword evidence="22" id="KW-0808">Transferase</keyword>
<dbReference type="RefSeq" id="WP_058022647.1">
    <property type="nucleotide sequence ID" value="NZ_CP013189.1"/>
</dbReference>
<feature type="binding site" evidence="18">
    <location>
        <begin position="58"/>
        <end position="62"/>
    </location>
    <ligand>
        <name>(6S)-NADPHX</name>
        <dbReference type="ChEBI" id="CHEBI:64076"/>
    </ligand>
</feature>
<feature type="binding site" evidence="17">
    <location>
        <position position="392"/>
    </location>
    <ligand>
        <name>(6S)-NADPHX</name>
        <dbReference type="ChEBI" id="CHEBI:64076"/>
    </ligand>
</feature>
<keyword evidence="22" id="KW-0418">Kinase</keyword>
<dbReference type="EC" id="4.2.1.136" evidence="19"/>
<feature type="binding site" evidence="17">
    <location>
        <position position="461"/>
    </location>
    <ligand>
        <name>AMP</name>
        <dbReference type="ChEBI" id="CHEBI:456215"/>
    </ligand>
</feature>
<protein>
    <recommendedName>
        <fullName evidence="19">Bifunctional NAD(P)H-hydrate repair enzyme</fullName>
    </recommendedName>
    <alternativeName>
        <fullName evidence="19">Nicotinamide nucleotide repair protein</fullName>
    </alternativeName>
    <domain>
        <recommendedName>
            <fullName evidence="19">ADP-dependent (S)-NAD(P)H-hydrate dehydratase</fullName>
            <ecNumber evidence="19">4.2.1.136</ecNumber>
        </recommendedName>
        <alternativeName>
            <fullName evidence="19">ADP-dependent NAD(P)HX dehydratase</fullName>
        </alternativeName>
    </domain>
    <domain>
        <recommendedName>
            <fullName evidence="19">NAD(P)H-hydrate epimerase</fullName>
            <ecNumber evidence="19">5.1.99.6</ecNumber>
        </recommendedName>
    </domain>
</protein>
<dbReference type="PANTHER" id="PTHR12592">
    <property type="entry name" value="ATP-DEPENDENT (S)-NAD(P)H-HYDRATE DEHYDRATASE FAMILY MEMBER"/>
    <property type="match status" value="1"/>
</dbReference>
<feature type="binding site" evidence="17">
    <location>
        <position position="267"/>
    </location>
    <ligand>
        <name>(6S)-NADPHX</name>
        <dbReference type="ChEBI" id="CHEBI:64076"/>
    </ligand>
</feature>
<comment type="function">
    <text evidence="17">Catalyzes the dehydration of the S-form of NAD(P)HX at the expense of ADP, which is converted to AMP. Together with NAD(P)HX epimerase, which catalyzes the epimerization of the S- and R-forms, the enzyme allows the repair of both epimers of NAD(P)HX, a damaged form of NAD(P)H that is a result of enzymatic or heat-dependent hydration.</text>
</comment>
<dbReference type="Pfam" id="PF03853">
    <property type="entry name" value="YjeF_N"/>
    <property type="match status" value="1"/>
</dbReference>
<dbReference type="InterPro" id="IPR036652">
    <property type="entry name" value="YjeF_N_dom_sf"/>
</dbReference>
<dbReference type="InterPro" id="IPR030677">
    <property type="entry name" value="Nnr"/>
</dbReference>
<sequence length="519" mass="53520">MAEPLYTAEQVRQMDTQAIASGIGGFELMQRAGAAAFQTIGKLWPNVRRLLVFCGPGNNGGDGYVIAYLAMRAGFDVQLFSLTDPQKLQGSALQARQMAEDAGLVTGSWQSAGFQSTAARLRNETLIVDALLGSGARGGLQGLFAEAAQSIAQSGLPVLAIDVPSGVNADTGQVMTCAVPASATLSFIGRKQGLFTGQAPDYTGRLLFDSLMLPQQVLMSHPGNSPSARAISINDVIGSLPRRRPADHKGRAGRAVIAGGDLGFGGAALMAAQAAARVGAGTTTVLTRPEHVSAILARQPEVMVHAVGSRQAAAAPDCRKLLSAASALAVGPGLGQSDWSRVLLNEVLSRAGKSLTPLVLDADALNLLATFIDDWSELAPAEARRHWVLTPHPGEAARLLKASVADVQSDRFAAVRALQQKTGAVCLLKGAGSLLACPGDGGAVVDVCVEGNPGMASGGMGDVLTGITLGLLAQGMSADSALRLAVCVHGEAADRQAQLHGERGMLATDLLHEVRGLLQ</sequence>
<keyword evidence="6 17" id="KW-0547">Nucleotide-binding</keyword>
<dbReference type="STRING" id="1249552.PS2015_2606"/>
<evidence type="ECO:0000256" key="10">
    <source>
        <dbReference type="ARBA" id="ARBA00023027"/>
    </source>
</evidence>
<comment type="cofactor">
    <cofactor evidence="17">
        <name>Mg(2+)</name>
        <dbReference type="ChEBI" id="CHEBI:18420"/>
    </cofactor>
</comment>
<evidence type="ECO:0000256" key="2">
    <source>
        <dbReference type="ARBA" id="ARBA00000909"/>
    </source>
</evidence>
<evidence type="ECO:0000256" key="11">
    <source>
        <dbReference type="ARBA" id="ARBA00023235"/>
    </source>
</evidence>
<evidence type="ECO:0000313" key="23">
    <source>
        <dbReference type="Proteomes" id="UP000065641"/>
    </source>
</evidence>
<evidence type="ECO:0000313" key="22">
    <source>
        <dbReference type="EMBL" id="ALO47238.1"/>
    </source>
</evidence>
<accession>A0A0S2KFY8</accession>
<comment type="cofactor">
    <cofactor evidence="18 19">
        <name>K(+)</name>
        <dbReference type="ChEBI" id="CHEBI:29103"/>
    </cofactor>
    <text evidence="18 19">Binds 1 potassium ion per subunit.</text>
</comment>
<dbReference type="Gene3D" id="3.40.50.10260">
    <property type="entry name" value="YjeF N-terminal domain"/>
    <property type="match status" value="1"/>
</dbReference>
<feature type="binding site" evidence="18">
    <location>
        <position position="165"/>
    </location>
    <ligand>
        <name>K(+)</name>
        <dbReference type="ChEBI" id="CHEBI:29103"/>
    </ligand>
</feature>
<evidence type="ECO:0000259" key="20">
    <source>
        <dbReference type="PROSITE" id="PS51383"/>
    </source>
</evidence>
<dbReference type="HAMAP" id="MF_01965">
    <property type="entry name" value="NADHX_dehydratase"/>
    <property type="match status" value="1"/>
</dbReference>
<dbReference type="InterPro" id="IPR004443">
    <property type="entry name" value="YjeF_N_dom"/>
</dbReference>
<comment type="similarity">
    <text evidence="3 19">In the N-terminal section; belongs to the NnrE/AIBP family.</text>
</comment>
<keyword evidence="8 17" id="KW-0521">NADP</keyword>
<comment type="caution">
    <text evidence="18">Lacks conserved residue(s) required for the propagation of feature annotation.</text>
</comment>
<dbReference type="GO" id="GO:0046872">
    <property type="term" value="F:metal ion binding"/>
    <property type="evidence" value="ECO:0007669"/>
    <property type="project" value="UniProtKB-UniRule"/>
</dbReference>
<dbReference type="Pfam" id="PF01256">
    <property type="entry name" value="Carb_kinase"/>
    <property type="match status" value="1"/>
</dbReference>
<dbReference type="OrthoDB" id="9806925at2"/>
<dbReference type="InterPro" id="IPR029056">
    <property type="entry name" value="Ribokinase-like"/>
</dbReference>
<dbReference type="SUPFAM" id="SSF53613">
    <property type="entry name" value="Ribokinase-like"/>
    <property type="match status" value="1"/>
</dbReference>
<comment type="function">
    <text evidence="14 19">Bifunctional enzyme that catalyzes the epimerization of the S- and R-forms of NAD(P)HX and the dehydration of the S-form of NAD(P)HX at the expense of ADP, which is converted to AMP. This allows the repair of both epimers of NAD(P)HX, a damaged form of NAD(P)H that is a result of enzymatic or heat-dependent hydration.</text>
</comment>
<proteinExistence type="inferred from homology"/>
<evidence type="ECO:0000256" key="18">
    <source>
        <dbReference type="HAMAP-Rule" id="MF_01966"/>
    </source>
</evidence>
<evidence type="ECO:0000256" key="13">
    <source>
        <dbReference type="ARBA" id="ARBA00023268"/>
    </source>
</evidence>
<evidence type="ECO:0000256" key="4">
    <source>
        <dbReference type="ARBA" id="ARBA00009524"/>
    </source>
</evidence>
<comment type="catalytic activity">
    <reaction evidence="15 17 19">
        <text>(6S)-NADHX + ADP = AMP + phosphate + NADH + H(+)</text>
        <dbReference type="Rhea" id="RHEA:32223"/>
        <dbReference type="ChEBI" id="CHEBI:15378"/>
        <dbReference type="ChEBI" id="CHEBI:43474"/>
        <dbReference type="ChEBI" id="CHEBI:57945"/>
        <dbReference type="ChEBI" id="CHEBI:64074"/>
        <dbReference type="ChEBI" id="CHEBI:456215"/>
        <dbReference type="ChEBI" id="CHEBI:456216"/>
        <dbReference type="EC" id="4.2.1.136"/>
    </reaction>
</comment>
<keyword evidence="9 18" id="KW-0630">Potassium</keyword>
<evidence type="ECO:0000256" key="5">
    <source>
        <dbReference type="ARBA" id="ARBA00022723"/>
    </source>
</evidence>
<keyword evidence="12 17" id="KW-0456">Lyase</keyword>
<evidence type="ECO:0000256" key="17">
    <source>
        <dbReference type="HAMAP-Rule" id="MF_01965"/>
    </source>
</evidence>
<evidence type="ECO:0000256" key="8">
    <source>
        <dbReference type="ARBA" id="ARBA00022857"/>
    </source>
</evidence>
<comment type="similarity">
    <text evidence="18">Belongs to the NnrE/AIBP family.</text>
</comment>
<dbReference type="KEGG" id="pspi:PS2015_2606"/>
<evidence type="ECO:0000259" key="21">
    <source>
        <dbReference type="PROSITE" id="PS51385"/>
    </source>
</evidence>
<dbReference type="InterPro" id="IPR000631">
    <property type="entry name" value="CARKD"/>
</dbReference>
<keyword evidence="11 18" id="KW-0413">Isomerase</keyword>
<feature type="binding site" evidence="18">
    <location>
        <position position="59"/>
    </location>
    <ligand>
        <name>K(+)</name>
        <dbReference type="ChEBI" id="CHEBI:29103"/>
    </ligand>
</feature>
<dbReference type="GO" id="GO:0005524">
    <property type="term" value="F:ATP binding"/>
    <property type="evidence" value="ECO:0007669"/>
    <property type="project" value="UniProtKB-UniRule"/>
</dbReference>
<dbReference type="AlphaFoldDB" id="A0A0S2KFY8"/>
<comment type="catalytic activity">
    <reaction evidence="2 18 19">
        <text>(6R)-NADPHX = (6S)-NADPHX</text>
        <dbReference type="Rhea" id="RHEA:32227"/>
        <dbReference type="ChEBI" id="CHEBI:64076"/>
        <dbReference type="ChEBI" id="CHEBI:64077"/>
        <dbReference type="EC" id="5.1.99.6"/>
    </reaction>
</comment>
<keyword evidence="7 17" id="KW-0067">ATP-binding</keyword>
<keyword evidence="10 17" id="KW-0520">NAD</keyword>
<comment type="catalytic activity">
    <reaction evidence="16 17 19">
        <text>(6S)-NADPHX + ADP = AMP + phosphate + NADPH + H(+)</text>
        <dbReference type="Rhea" id="RHEA:32235"/>
        <dbReference type="ChEBI" id="CHEBI:15378"/>
        <dbReference type="ChEBI" id="CHEBI:43474"/>
        <dbReference type="ChEBI" id="CHEBI:57783"/>
        <dbReference type="ChEBI" id="CHEBI:64076"/>
        <dbReference type="ChEBI" id="CHEBI:456215"/>
        <dbReference type="ChEBI" id="CHEBI:456216"/>
        <dbReference type="EC" id="4.2.1.136"/>
    </reaction>
</comment>
<evidence type="ECO:0000256" key="15">
    <source>
        <dbReference type="ARBA" id="ARBA00048238"/>
    </source>
</evidence>
<evidence type="ECO:0000256" key="19">
    <source>
        <dbReference type="PIRNR" id="PIRNR017184"/>
    </source>
</evidence>
<comment type="similarity">
    <text evidence="17">Belongs to the NnrD/CARKD family.</text>
</comment>
<feature type="domain" description="YjeF N-terminal" evidence="21">
    <location>
        <begin position="11"/>
        <end position="219"/>
    </location>
</feature>
<dbReference type="GO" id="GO:0016301">
    <property type="term" value="F:kinase activity"/>
    <property type="evidence" value="ECO:0007669"/>
    <property type="project" value="UniProtKB-KW"/>
</dbReference>
<name>A0A0S2KFY8_9GAMM</name>
<feature type="binding site" evidence="17">
    <location>
        <begin position="429"/>
        <end position="433"/>
    </location>
    <ligand>
        <name>AMP</name>
        <dbReference type="ChEBI" id="CHEBI:456215"/>
    </ligand>
</feature>
<dbReference type="PROSITE" id="PS51385">
    <property type="entry name" value="YJEF_N"/>
    <property type="match status" value="1"/>
</dbReference>
<dbReference type="EMBL" id="CP013189">
    <property type="protein sequence ID" value="ALO47238.1"/>
    <property type="molecule type" value="Genomic_DNA"/>
</dbReference>
<keyword evidence="23" id="KW-1185">Reference proteome</keyword>
<comment type="similarity">
    <text evidence="4 19">In the C-terminal section; belongs to the NnrD/CARKD family.</text>
</comment>
<reference evidence="22 23" key="1">
    <citation type="submission" date="2015-11" db="EMBL/GenBank/DDBJ databases">
        <authorList>
            <person name="Zhang Y."/>
            <person name="Guo Z."/>
        </authorList>
    </citation>
    <scope>NUCLEOTIDE SEQUENCE [LARGE SCALE GENOMIC DNA]</scope>
    <source>
        <strain evidence="22 23">KCTC 32221</strain>
    </source>
</reference>
<dbReference type="PIRSF" id="PIRSF017184">
    <property type="entry name" value="Nnr"/>
    <property type="match status" value="1"/>
</dbReference>
<dbReference type="Gene3D" id="3.40.1190.20">
    <property type="match status" value="1"/>
</dbReference>
<keyword evidence="5 18" id="KW-0479">Metal-binding</keyword>
<dbReference type="EC" id="5.1.99.6" evidence="19"/>
<gene>
    <name evidence="17" type="primary">nnrD</name>
    <name evidence="18" type="synonym">nnrE</name>
    <name evidence="22" type="ORF">PS2015_2606</name>
</gene>
<dbReference type="NCBIfam" id="TIGR00197">
    <property type="entry name" value="yjeF_nterm"/>
    <property type="match status" value="1"/>
</dbReference>
<evidence type="ECO:0000256" key="1">
    <source>
        <dbReference type="ARBA" id="ARBA00000013"/>
    </source>
</evidence>
<dbReference type="GO" id="GO:0110051">
    <property type="term" value="P:metabolite repair"/>
    <property type="evidence" value="ECO:0007669"/>
    <property type="project" value="TreeGrafter"/>
</dbReference>
<dbReference type="GO" id="GO:0052855">
    <property type="term" value="F:ADP-dependent NAD(P)H-hydrate dehydratase activity"/>
    <property type="evidence" value="ECO:0007669"/>
    <property type="project" value="UniProtKB-UniRule"/>
</dbReference>
<evidence type="ECO:0000256" key="16">
    <source>
        <dbReference type="ARBA" id="ARBA00049209"/>
    </source>
</evidence>
<feature type="binding site" evidence="17">
    <location>
        <position position="462"/>
    </location>
    <ligand>
        <name>(6S)-NADPHX</name>
        <dbReference type="ChEBI" id="CHEBI:64076"/>
    </ligand>
</feature>
<organism evidence="22 23">
    <name type="scientific">Pseudohongiella spirulinae</name>
    <dbReference type="NCBI Taxonomy" id="1249552"/>
    <lineage>
        <taxon>Bacteria</taxon>
        <taxon>Pseudomonadati</taxon>
        <taxon>Pseudomonadota</taxon>
        <taxon>Gammaproteobacteria</taxon>
        <taxon>Pseudomonadales</taxon>
        <taxon>Pseudohongiellaceae</taxon>
        <taxon>Pseudohongiella</taxon>
    </lineage>
</organism>
<dbReference type="PATRIC" id="fig|1249552.3.peg.2623"/>
<feature type="domain" description="YjeF C-terminal" evidence="20">
    <location>
        <begin position="232"/>
        <end position="519"/>
    </location>
</feature>
<evidence type="ECO:0000256" key="7">
    <source>
        <dbReference type="ARBA" id="ARBA00022840"/>
    </source>
</evidence>
<evidence type="ECO:0000256" key="9">
    <source>
        <dbReference type="ARBA" id="ARBA00022958"/>
    </source>
</evidence>
<dbReference type="NCBIfam" id="TIGR00196">
    <property type="entry name" value="yjeF_cterm"/>
    <property type="match status" value="1"/>
</dbReference>
<dbReference type="PROSITE" id="PS51383">
    <property type="entry name" value="YJEF_C_3"/>
    <property type="match status" value="1"/>
</dbReference>